<accession>A0A699YF66</accession>
<sequence>MDQSCSRGCTQLCATMLSCCTTPPMGAWNWGQGSFSGVRGVVLGGHAPAPAARSRDRHRSFETLSPLLRSLSSTDFLAKATMLSSLLRMAIEIGVENGCKGYAGCLTKPPYRSD</sequence>
<name>A0A699YF66_HAELA</name>
<gene>
    <name evidence="1" type="ORF">HaLaN_00233</name>
</gene>
<dbReference type="PROSITE" id="PS51257">
    <property type="entry name" value="PROKAR_LIPOPROTEIN"/>
    <property type="match status" value="1"/>
</dbReference>
<organism evidence="1 2">
    <name type="scientific">Haematococcus lacustris</name>
    <name type="common">Green alga</name>
    <name type="synonym">Haematococcus pluvialis</name>
    <dbReference type="NCBI Taxonomy" id="44745"/>
    <lineage>
        <taxon>Eukaryota</taxon>
        <taxon>Viridiplantae</taxon>
        <taxon>Chlorophyta</taxon>
        <taxon>core chlorophytes</taxon>
        <taxon>Chlorophyceae</taxon>
        <taxon>CS clade</taxon>
        <taxon>Chlamydomonadales</taxon>
        <taxon>Haematococcaceae</taxon>
        <taxon>Haematococcus</taxon>
    </lineage>
</organism>
<dbReference type="AlphaFoldDB" id="A0A699YF66"/>
<dbReference type="Proteomes" id="UP000485058">
    <property type="component" value="Unassembled WGS sequence"/>
</dbReference>
<evidence type="ECO:0000313" key="1">
    <source>
        <dbReference type="EMBL" id="GFH05726.1"/>
    </source>
</evidence>
<proteinExistence type="predicted"/>
<comment type="caution">
    <text evidence="1">The sequence shown here is derived from an EMBL/GenBank/DDBJ whole genome shotgun (WGS) entry which is preliminary data.</text>
</comment>
<reference evidence="1 2" key="1">
    <citation type="submission" date="2020-02" db="EMBL/GenBank/DDBJ databases">
        <title>Draft genome sequence of Haematococcus lacustris strain NIES-144.</title>
        <authorList>
            <person name="Morimoto D."/>
            <person name="Nakagawa S."/>
            <person name="Yoshida T."/>
            <person name="Sawayama S."/>
        </authorList>
    </citation>
    <scope>NUCLEOTIDE SEQUENCE [LARGE SCALE GENOMIC DNA]</scope>
    <source>
        <strain evidence="1 2">NIES-144</strain>
    </source>
</reference>
<keyword evidence="2" id="KW-1185">Reference proteome</keyword>
<dbReference type="EMBL" id="BLLF01000007">
    <property type="protein sequence ID" value="GFH05726.1"/>
    <property type="molecule type" value="Genomic_DNA"/>
</dbReference>
<protein>
    <submittedName>
        <fullName evidence="1">Uncharacterized protein</fullName>
    </submittedName>
</protein>
<evidence type="ECO:0000313" key="2">
    <source>
        <dbReference type="Proteomes" id="UP000485058"/>
    </source>
</evidence>